<proteinExistence type="predicted"/>
<keyword evidence="3" id="KW-1185">Reference proteome</keyword>
<dbReference type="AlphaFoldDB" id="A0A1S6HXE1"/>
<protein>
    <submittedName>
        <fullName evidence="2">Uncharacterized protein</fullName>
    </submittedName>
</protein>
<evidence type="ECO:0000256" key="1">
    <source>
        <dbReference type="SAM" id="Phobius"/>
    </source>
</evidence>
<sequence length="111" mass="11245">MPVPLSLKLEALLEDGWAVGTLGASAAGGVVVVIGIASAPVVMIIVGGAAVAGGILGSGATKGVVGYLYELSPLEDLLAEVEVKVDSVVQEGLEQYILDSRFGDFSINNVF</sequence>
<keyword evidence="1" id="KW-0472">Membrane</keyword>
<name>A0A1S6HXE1_9GAMM</name>
<gene>
    <name evidence="2" type="ORF">Sps_05168</name>
</gene>
<dbReference type="Proteomes" id="UP000189545">
    <property type="component" value="Chromosome"/>
</dbReference>
<dbReference type="OrthoDB" id="5815268at2"/>
<evidence type="ECO:0000313" key="2">
    <source>
        <dbReference type="EMBL" id="AQS40237.1"/>
    </source>
</evidence>
<accession>A0A1S6HXE1</accession>
<organism evidence="2 3">
    <name type="scientific">Shewanella psychrophila</name>
    <dbReference type="NCBI Taxonomy" id="225848"/>
    <lineage>
        <taxon>Bacteria</taxon>
        <taxon>Pseudomonadati</taxon>
        <taxon>Pseudomonadota</taxon>
        <taxon>Gammaproteobacteria</taxon>
        <taxon>Alteromonadales</taxon>
        <taxon>Shewanellaceae</taxon>
        <taxon>Shewanella</taxon>
    </lineage>
</organism>
<evidence type="ECO:0000313" key="3">
    <source>
        <dbReference type="Proteomes" id="UP000189545"/>
    </source>
</evidence>
<dbReference type="STRING" id="225848.Sps_05168"/>
<feature type="transmembrane region" description="Helical" evidence="1">
    <location>
        <begin position="26"/>
        <end position="52"/>
    </location>
</feature>
<keyword evidence="1" id="KW-1133">Transmembrane helix</keyword>
<dbReference type="KEGG" id="spsw:Sps_05168"/>
<reference evidence="2 3" key="1">
    <citation type="submission" date="2016-03" db="EMBL/GenBank/DDBJ databases">
        <title>Complete genome sequence of Shewanella psychrophila WP2, a deep sea bacterium isolated from west Pacific sediment.</title>
        <authorList>
            <person name="Xu G."/>
            <person name="Jian H."/>
        </authorList>
    </citation>
    <scope>NUCLEOTIDE SEQUENCE [LARGE SCALE GENOMIC DNA]</scope>
    <source>
        <strain evidence="2 3">WP2</strain>
    </source>
</reference>
<dbReference type="EMBL" id="CP014782">
    <property type="protein sequence ID" value="AQS40237.1"/>
    <property type="molecule type" value="Genomic_DNA"/>
</dbReference>
<keyword evidence="1" id="KW-0812">Transmembrane</keyword>